<gene>
    <name evidence="4" type="ORF">SAMN05216522_11269</name>
</gene>
<comment type="similarity">
    <text evidence="2">Belongs to the FlgN family.</text>
</comment>
<protein>
    <submittedName>
        <fullName evidence="4">Flagella synthesis protein FlgN</fullName>
    </submittedName>
</protein>
<dbReference type="SUPFAM" id="SSF140566">
    <property type="entry name" value="FlgN-like"/>
    <property type="match status" value="1"/>
</dbReference>
<proteinExistence type="inferred from homology"/>
<keyword evidence="4" id="KW-0282">Flagellum</keyword>
<dbReference type="Pfam" id="PF05130">
    <property type="entry name" value="FlgN"/>
    <property type="match status" value="1"/>
</dbReference>
<accession>A0A1H9LTD2</accession>
<keyword evidence="3" id="KW-1005">Bacterial flagellum biogenesis</keyword>
<keyword evidence="5" id="KW-1185">Reference proteome</keyword>
<sequence length="141" mass="16079">MPDRYRNLSTVLNSLYQVLASLGHVMNEEQQQLMTASPDSRRLISLSEDKQALLVTLTFVEQRRTESESALTLAPPYSDHPSLAALWQRIEPLAQQLAEQNQHTALMLSQQQAWTEQVLNILQPLQAQRFYGPDGHPVMNR</sequence>
<dbReference type="Gene3D" id="1.20.58.300">
    <property type="entry name" value="FlgN-like"/>
    <property type="match status" value="1"/>
</dbReference>
<evidence type="ECO:0000256" key="3">
    <source>
        <dbReference type="ARBA" id="ARBA00022795"/>
    </source>
</evidence>
<dbReference type="AlphaFoldDB" id="A0A1H9LTD2"/>
<evidence type="ECO:0000313" key="5">
    <source>
        <dbReference type="Proteomes" id="UP000242515"/>
    </source>
</evidence>
<keyword evidence="4" id="KW-0969">Cilium</keyword>
<dbReference type="Proteomes" id="UP000242515">
    <property type="component" value="Unassembled WGS sequence"/>
</dbReference>
<keyword evidence="4" id="KW-0966">Cell projection</keyword>
<dbReference type="GO" id="GO:0044780">
    <property type="term" value="P:bacterial-type flagellum assembly"/>
    <property type="evidence" value="ECO:0007669"/>
    <property type="project" value="InterPro"/>
</dbReference>
<dbReference type="EMBL" id="FOGC01000012">
    <property type="protein sequence ID" value="SER14457.1"/>
    <property type="molecule type" value="Genomic_DNA"/>
</dbReference>
<organism evidence="4 5">
    <name type="scientific">Rosenbergiella nectarea</name>
    <dbReference type="NCBI Taxonomy" id="988801"/>
    <lineage>
        <taxon>Bacteria</taxon>
        <taxon>Pseudomonadati</taxon>
        <taxon>Pseudomonadota</taxon>
        <taxon>Gammaproteobacteria</taxon>
        <taxon>Enterobacterales</taxon>
        <taxon>Erwiniaceae</taxon>
        <taxon>Rosenbergiella</taxon>
    </lineage>
</organism>
<comment type="function">
    <text evidence="1">Required for the efficient initiation of filament assembly.</text>
</comment>
<reference evidence="5" key="1">
    <citation type="submission" date="2016-10" db="EMBL/GenBank/DDBJ databases">
        <authorList>
            <person name="Varghese N."/>
            <person name="Submissions S."/>
        </authorList>
    </citation>
    <scope>NUCLEOTIDE SEQUENCE [LARGE SCALE GENOMIC DNA]</scope>
    <source>
        <strain evidence="5">8N4</strain>
    </source>
</reference>
<dbReference type="STRING" id="988801.SAMN05216522_11269"/>
<evidence type="ECO:0000256" key="1">
    <source>
        <dbReference type="ARBA" id="ARBA00002397"/>
    </source>
</evidence>
<evidence type="ECO:0000256" key="2">
    <source>
        <dbReference type="ARBA" id="ARBA00007703"/>
    </source>
</evidence>
<dbReference type="InterPro" id="IPR036679">
    <property type="entry name" value="FlgN-like_sf"/>
</dbReference>
<evidence type="ECO:0000313" key="4">
    <source>
        <dbReference type="EMBL" id="SER14457.1"/>
    </source>
</evidence>
<dbReference type="RefSeq" id="WP_177173166.1">
    <property type="nucleotide sequence ID" value="NZ_FOGC01000012.1"/>
</dbReference>
<name>A0A1H9LTD2_9GAMM</name>
<dbReference type="InterPro" id="IPR007809">
    <property type="entry name" value="FlgN-like"/>
</dbReference>